<accession>A0AAV1ZHG5</accession>
<keyword evidence="10" id="KW-1185">Reference proteome</keyword>
<evidence type="ECO:0000256" key="2">
    <source>
        <dbReference type="ARBA" id="ARBA00012416"/>
    </source>
</evidence>
<dbReference type="PANTHER" id="PTHR11252:SF0">
    <property type="entry name" value="POLYRIBONUCLEOTIDE NUCLEOTIDYLTRANSFERASE 1, MITOCHONDRIAL"/>
    <property type="match status" value="1"/>
</dbReference>
<feature type="domain" description="S1 motif" evidence="8">
    <location>
        <begin position="300"/>
        <end position="371"/>
    </location>
</feature>
<dbReference type="AlphaFoldDB" id="A0AAV1ZHG5"/>
<protein>
    <recommendedName>
        <fullName evidence="2">polyribonucleotide nucleotidyltransferase</fullName>
        <ecNumber evidence="2">2.7.7.8</ecNumber>
    </recommendedName>
    <alternativeName>
        <fullName evidence="6">Polynucleotide phosphorylase 1</fullName>
    </alternativeName>
</protein>
<dbReference type="FunFam" id="2.40.50.140:FF:000113">
    <property type="entry name" value="polyribonucleotide nucleotidyltransferase 1, mitochondrial"/>
    <property type="match status" value="1"/>
</dbReference>
<proteinExistence type="inferred from homology"/>
<dbReference type="FunFam" id="3.30.230.70:FF:000006">
    <property type="entry name" value="polyribonucleotide nucleotidyltransferase 1, mitochondrial"/>
    <property type="match status" value="1"/>
</dbReference>
<evidence type="ECO:0000256" key="4">
    <source>
        <dbReference type="ARBA" id="ARBA00022695"/>
    </source>
</evidence>
<dbReference type="InterPro" id="IPR004088">
    <property type="entry name" value="KH_dom_type_1"/>
</dbReference>
<dbReference type="GO" id="GO:0000965">
    <property type="term" value="P:mitochondrial RNA 3'-end processing"/>
    <property type="evidence" value="ECO:0007669"/>
    <property type="project" value="TreeGrafter"/>
</dbReference>
<dbReference type="SUPFAM" id="SSF54211">
    <property type="entry name" value="Ribosomal protein S5 domain 2-like"/>
    <property type="match status" value="1"/>
</dbReference>
<sequence>METGKRCDGRGLEDLRDISCAVNLLKPLHGSALFQRGQTQVLCTVAFDSLDSAFRADPVSVLTGAVKEKNFMLHYEFPPYATNEIGRFGTFGRRELGHGALAEKSLRPVLPSDFPFTIRLTSEVLESNGSSSMASVCGGSLALMDAGVAISAPVSGIAMGLISTPNPEKPYEISEYRILTDILGLEDYLGDMDFKIAGSKKGISAIQLDVKVPGLPLRVIMETIKQGAEKLEIPAYKLSQFFGFGGSNIKKIRAETGVQLTSIENNVFSVFAPNSEAMAEAKEMIDKLLLEEATPELIFGAIYTAKIVEIRDIGVMVTLYPNMKPALLHNSQLDQRKIQHPSALNLEVGQEIQVKYFGRDPANGQMRMSRKALQTISSSVVHNFVSDNTNVNK</sequence>
<dbReference type="EC" id="2.7.7.8" evidence="2"/>
<dbReference type="PANTHER" id="PTHR11252">
    <property type="entry name" value="POLYRIBONUCLEOTIDE NUCLEOTIDYLTRANSFERASE"/>
    <property type="match status" value="1"/>
</dbReference>
<evidence type="ECO:0000313" key="9">
    <source>
        <dbReference type="EMBL" id="CAL1269903.1"/>
    </source>
</evidence>
<dbReference type="CDD" id="cd00164">
    <property type="entry name" value="S1_like"/>
    <property type="match status" value="1"/>
</dbReference>
<dbReference type="PROSITE" id="PS50126">
    <property type="entry name" value="S1"/>
    <property type="match status" value="1"/>
</dbReference>
<dbReference type="InterPro" id="IPR012340">
    <property type="entry name" value="NA-bd_OB-fold"/>
</dbReference>
<dbReference type="SUPFAM" id="SSF50249">
    <property type="entry name" value="Nucleic acid-binding proteins"/>
    <property type="match status" value="1"/>
</dbReference>
<evidence type="ECO:0000256" key="7">
    <source>
        <dbReference type="PROSITE-ProRule" id="PRU00117"/>
    </source>
</evidence>
<dbReference type="GO" id="GO:0003723">
    <property type="term" value="F:RNA binding"/>
    <property type="evidence" value="ECO:0007669"/>
    <property type="project" value="UniProtKB-UniRule"/>
</dbReference>
<dbReference type="GO" id="GO:0000958">
    <property type="term" value="P:mitochondrial mRNA catabolic process"/>
    <property type="evidence" value="ECO:0007669"/>
    <property type="project" value="TreeGrafter"/>
</dbReference>
<gene>
    <name evidence="9" type="ORF">LARSCL_LOCUS5001</name>
</gene>
<dbReference type="GO" id="GO:0005829">
    <property type="term" value="C:cytosol"/>
    <property type="evidence" value="ECO:0007669"/>
    <property type="project" value="TreeGrafter"/>
</dbReference>
<dbReference type="SMART" id="SM00322">
    <property type="entry name" value="KH"/>
    <property type="match status" value="1"/>
</dbReference>
<dbReference type="Gene3D" id="2.40.50.140">
    <property type="entry name" value="Nucleic acid-binding proteins"/>
    <property type="match status" value="1"/>
</dbReference>
<dbReference type="InterPro" id="IPR036612">
    <property type="entry name" value="KH_dom_type_1_sf"/>
</dbReference>
<dbReference type="InterPro" id="IPR027408">
    <property type="entry name" value="PNPase/RNase_PH_dom_sf"/>
</dbReference>
<keyword evidence="3" id="KW-0808">Transferase</keyword>
<dbReference type="SUPFAM" id="SSF54791">
    <property type="entry name" value="Eukaryotic type KH-domain (KH-domain type I)"/>
    <property type="match status" value="1"/>
</dbReference>
<comment type="similarity">
    <text evidence="1">Belongs to the polyribonucleotide nucleotidyltransferase family.</text>
</comment>
<dbReference type="Pfam" id="PF00575">
    <property type="entry name" value="S1"/>
    <property type="match status" value="1"/>
</dbReference>
<dbReference type="InterPro" id="IPR004087">
    <property type="entry name" value="KH_dom"/>
</dbReference>
<dbReference type="PROSITE" id="PS50084">
    <property type="entry name" value="KH_TYPE_1"/>
    <property type="match status" value="1"/>
</dbReference>
<dbReference type="Pfam" id="PF00013">
    <property type="entry name" value="KH_1"/>
    <property type="match status" value="1"/>
</dbReference>
<dbReference type="CDD" id="cd11364">
    <property type="entry name" value="RNase_PH_PNPase_2"/>
    <property type="match status" value="1"/>
</dbReference>
<dbReference type="Pfam" id="PF01138">
    <property type="entry name" value="RNase_PH"/>
    <property type="match status" value="1"/>
</dbReference>
<dbReference type="Proteomes" id="UP001497382">
    <property type="component" value="Unassembled WGS sequence"/>
</dbReference>
<comment type="caution">
    <text evidence="9">The sequence shown here is derived from an EMBL/GenBank/DDBJ whole genome shotgun (WGS) entry which is preliminary data.</text>
</comment>
<dbReference type="InterPro" id="IPR036345">
    <property type="entry name" value="ExoRNase_PH_dom2_sf"/>
</dbReference>
<dbReference type="Gene3D" id="3.30.230.70">
    <property type="entry name" value="GHMP Kinase, N-terminal domain"/>
    <property type="match status" value="1"/>
</dbReference>
<evidence type="ECO:0000313" key="10">
    <source>
        <dbReference type="Proteomes" id="UP001497382"/>
    </source>
</evidence>
<dbReference type="EMBL" id="CAXIEN010000044">
    <property type="protein sequence ID" value="CAL1269903.1"/>
    <property type="molecule type" value="Genomic_DNA"/>
</dbReference>
<dbReference type="InterPro" id="IPR001247">
    <property type="entry name" value="ExoRNase_PH_dom1"/>
</dbReference>
<evidence type="ECO:0000256" key="1">
    <source>
        <dbReference type="ARBA" id="ARBA00007404"/>
    </source>
</evidence>
<dbReference type="GO" id="GO:0005739">
    <property type="term" value="C:mitochondrion"/>
    <property type="evidence" value="ECO:0007669"/>
    <property type="project" value="TreeGrafter"/>
</dbReference>
<dbReference type="Gene3D" id="3.30.1370.10">
    <property type="entry name" value="K Homology domain, type 1"/>
    <property type="match status" value="1"/>
</dbReference>
<dbReference type="SUPFAM" id="SSF55666">
    <property type="entry name" value="Ribonuclease PH domain 2-like"/>
    <property type="match status" value="1"/>
</dbReference>
<evidence type="ECO:0000256" key="6">
    <source>
        <dbReference type="ARBA" id="ARBA00031451"/>
    </source>
</evidence>
<evidence type="ECO:0000259" key="8">
    <source>
        <dbReference type="PROSITE" id="PS50126"/>
    </source>
</evidence>
<dbReference type="InterPro" id="IPR003029">
    <property type="entry name" value="S1_domain"/>
</dbReference>
<dbReference type="CDD" id="cd09033">
    <property type="entry name" value="KH-I_PNPT1"/>
    <property type="match status" value="1"/>
</dbReference>
<evidence type="ECO:0000256" key="3">
    <source>
        <dbReference type="ARBA" id="ARBA00022679"/>
    </source>
</evidence>
<dbReference type="InterPro" id="IPR012162">
    <property type="entry name" value="PNPase"/>
</dbReference>
<organism evidence="9 10">
    <name type="scientific">Larinioides sclopetarius</name>
    <dbReference type="NCBI Taxonomy" id="280406"/>
    <lineage>
        <taxon>Eukaryota</taxon>
        <taxon>Metazoa</taxon>
        <taxon>Ecdysozoa</taxon>
        <taxon>Arthropoda</taxon>
        <taxon>Chelicerata</taxon>
        <taxon>Arachnida</taxon>
        <taxon>Araneae</taxon>
        <taxon>Araneomorphae</taxon>
        <taxon>Entelegynae</taxon>
        <taxon>Araneoidea</taxon>
        <taxon>Araneidae</taxon>
        <taxon>Larinioides</taxon>
    </lineage>
</organism>
<reference evidence="9 10" key="1">
    <citation type="submission" date="2024-04" db="EMBL/GenBank/DDBJ databases">
        <authorList>
            <person name="Rising A."/>
            <person name="Reimegard J."/>
            <person name="Sonavane S."/>
            <person name="Akerstrom W."/>
            <person name="Nylinder S."/>
            <person name="Hedman E."/>
            <person name="Kallberg Y."/>
        </authorList>
    </citation>
    <scope>NUCLEOTIDE SEQUENCE [LARGE SCALE GENOMIC DNA]</scope>
</reference>
<dbReference type="GO" id="GO:0000175">
    <property type="term" value="F:3'-5'-RNA exonuclease activity"/>
    <property type="evidence" value="ECO:0007669"/>
    <property type="project" value="TreeGrafter"/>
</dbReference>
<name>A0AAV1ZHG5_9ARAC</name>
<keyword evidence="5 7" id="KW-0694">RNA-binding</keyword>
<keyword evidence="4" id="KW-0548">Nucleotidyltransferase</keyword>
<dbReference type="GO" id="GO:0004654">
    <property type="term" value="F:polyribonucleotide nucleotidyltransferase activity"/>
    <property type="evidence" value="ECO:0007669"/>
    <property type="project" value="UniProtKB-EC"/>
</dbReference>
<dbReference type="InterPro" id="IPR020568">
    <property type="entry name" value="Ribosomal_Su5_D2-typ_SF"/>
</dbReference>
<evidence type="ECO:0000256" key="5">
    <source>
        <dbReference type="ARBA" id="ARBA00022884"/>
    </source>
</evidence>